<dbReference type="EMBL" id="JBBCAQ010000006">
    <property type="protein sequence ID" value="KAK7603005.1"/>
    <property type="molecule type" value="Genomic_DNA"/>
</dbReference>
<comment type="similarity">
    <text evidence="2">Belongs to the chloride channel MCLC family.</text>
</comment>
<evidence type="ECO:0000256" key="2">
    <source>
        <dbReference type="ARBA" id="ARBA00005944"/>
    </source>
</evidence>
<keyword evidence="5 8" id="KW-1133">Transmembrane helix</keyword>
<evidence type="ECO:0000256" key="6">
    <source>
        <dbReference type="ARBA" id="ARBA00023136"/>
    </source>
</evidence>
<dbReference type="Proteomes" id="UP001367676">
    <property type="component" value="Unassembled WGS sequence"/>
</dbReference>
<dbReference type="PANTHER" id="PTHR34093">
    <property type="entry name" value="CHLORIDE CHANNEL CLIC-LIKE PROTEIN 1"/>
    <property type="match status" value="1"/>
</dbReference>
<evidence type="ECO:0000256" key="3">
    <source>
        <dbReference type="ARBA" id="ARBA00015571"/>
    </source>
</evidence>
<protein>
    <recommendedName>
        <fullName evidence="3">Chloride channel CLIC-like protein 1</fullName>
    </recommendedName>
</protein>
<proteinExistence type="inferred from homology"/>
<dbReference type="AlphaFoldDB" id="A0AAN9YA19"/>
<dbReference type="PANTHER" id="PTHR34093:SF1">
    <property type="entry name" value="CHLORIDE CHANNEL CLIC-LIKE PROTEIN 1"/>
    <property type="match status" value="1"/>
</dbReference>
<dbReference type="GO" id="GO:0016020">
    <property type="term" value="C:membrane"/>
    <property type="evidence" value="ECO:0007669"/>
    <property type="project" value="UniProtKB-SubCell"/>
</dbReference>
<keyword evidence="10" id="KW-1185">Reference proteome</keyword>
<feature type="transmembrane region" description="Helical" evidence="8">
    <location>
        <begin position="71"/>
        <end position="94"/>
    </location>
</feature>
<evidence type="ECO:0000313" key="9">
    <source>
        <dbReference type="EMBL" id="KAK7603005.1"/>
    </source>
</evidence>
<gene>
    <name evidence="9" type="ORF">V9T40_003004</name>
</gene>
<evidence type="ECO:0000313" key="10">
    <source>
        <dbReference type="Proteomes" id="UP001367676"/>
    </source>
</evidence>
<dbReference type="InterPro" id="IPR009231">
    <property type="entry name" value="Chloride_chnl_CLIC-like"/>
</dbReference>
<reference evidence="9 10" key="1">
    <citation type="submission" date="2024-03" db="EMBL/GenBank/DDBJ databases">
        <title>Adaptation during the transition from Ophiocordyceps entomopathogen to insect associate is accompanied by gene loss and intensified selection.</title>
        <authorList>
            <person name="Ward C.M."/>
            <person name="Onetto C.A."/>
            <person name="Borneman A.R."/>
        </authorList>
    </citation>
    <scope>NUCLEOTIDE SEQUENCE [LARGE SCALE GENOMIC DNA]</scope>
    <source>
        <strain evidence="9">AWRI1</strain>
        <tissue evidence="9">Single Adult Female</tissue>
    </source>
</reference>
<evidence type="ECO:0000256" key="1">
    <source>
        <dbReference type="ARBA" id="ARBA00004141"/>
    </source>
</evidence>
<keyword evidence="4 8" id="KW-0812">Transmembrane</keyword>
<feature type="compositionally biased region" description="Basic and acidic residues" evidence="7">
    <location>
        <begin position="237"/>
        <end position="250"/>
    </location>
</feature>
<sequence length="313" mass="35192">MELVENVSAQEECRKYHIAFQFDPFSKVAPTIVLSETVSGMFVHPLKALGSSVGEFLSGVNNAASWPFKLFFLPFIYITSVISLLCIIMVCLGVKLNFWTLLGGVSIGGRIQNEAPSHPSHPTVTDEISLRRTIEYDSECLYIITQVGTIRKCIAAVQNEVLMEPVKTRTPAFTIKQRFSNSLFRNFQRDGDKLNMFCDNTSGHSSSGQNFTKNQITTPNESPTVSDFENKNLSIPVKDHGNALQRDKNSSVHKSKSSFGSGDNLSWNSSDINQSIQDHWNNVLRQLNCNTTRRLPTPRIMSSRTVIYRKKYK</sequence>
<evidence type="ECO:0000256" key="5">
    <source>
        <dbReference type="ARBA" id="ARBA00022989"/>
    </source>
</evidence>
<name>A0AAN9YA19_9HEMI</name>
<evidence type="ECO:0000256" key="8">
    <source>
        <dbReference type="SAM" id="Phobius"/>
    </source>
</evidence>
<comment type="subcellular location">
    <subcellularLocation>
        <location evidence="1">Membrane</location>
        <topology evidence="1">Multi-pass membrane protein</topology>
    </subcellularLocation>
</comment>
<organism evidence="9 10">
    <name type="scientific">Parthenolecanium corni</name>
    <dbReference type="NCBI Taxonomy" id="536013"/>
    <lineage>
        <taxon>Eukaryota</taxon>
        <taxon>Metazoa</taxon>
        <taxon>Ecdysozoa</taxon>
        <taxon>Arthropoda</taxon>
        <taxon>Hexapoda</taxon>
        <taxon>Insecta</taxon>
        <taxon>Pterygota</taxon>
        <taxon>Neoptera</taxon>
        <taxon>Paraneoptera</taxon>
        <taxon>Hemiptera</taxon>
        <taxon>Sternorrhyncha</taxon>
        <taxon>Coccoidea</taxon>
        <taxon>Coccidae</taxon>
        <taxon>Parthenolecanium</taxon>
    </lineage>
</organism>
<accession>A0AAN9YA19</accession>
<evidence type="ECO:0000256" key="4">
    <source>
        <dbReference type="ARBA" id="ARBA00022692"/>
    </source>
</evidence>
<comment type="caution">
    <text evidence="9">The sequence shown here is derived from an EMBL/GenBank/DDBJ whole genome shotgun (WGS) entry which is preliminary data.</text>
</comment>
<feature type="region of interest" description="Disordered" evidence="7">
    <location>
        <begin position="203"/>
        <end position="264"/>
    </location>
</feature>
<keyword evidence="6 8" id="KW-0472">Membrane</keyword>
<dbReference type="GO" id="GO:0005783">
    <property type="term" value="C:endoplasmic reticulum"/>
    <property type="evidence" value="ECO:0007669"/>
    <property type="project" value="TreeGrafter"/>
</dbReference>
<dbReference type="GO" id="GO:0005254">
    <property type="term" value="F:chloride channel activity"/>
    <property type="evidence" value="ECO:0007669"/>
    <property type="project" value="TreeGrafter"/>
</dbReference>
<feature type="compositionally biased region" description="Polar residues" evidence="7">
    <location>
        <begin position="203"/>
        <end position="233"/>
    </location>
</feature>
<evidence type="ECO:0000256" key="7">
    <source>
        <dbReference type="SAM" id="MobiDB-lite"/>
    </source>
</evidence>